<reference evidence="2 3" key="1">
    <citation type="submission" date="2020-05" db="EMBL/GenBank/DDBJ databases">
        <title>Nakamurella sp. DB0629 isolated from air conditioner.</title>
        <authorList>
            <person name="Kim D.H."/>
            <person name="Kim D.-U."/>
        </authorList>
    </citation>
    <scope>NUCLEOTIDE SEQUENCE [LARGE SCALE GENOMIC DNA]</scope>
    <source>
        <strain evidence="2 3">DB0629</strain>
    </source>
</reference>
<dbReference type="Proteomes" id="UP000562984">
    <property type="component" value="Unassembled WGS sequence"/>
</dbReference>
<organism evidence="2 3">
    <name type="scientific">Nakamurella aerolata</name>
    <dbReference type="NCBI Taxonomy" id="1656892"/>
    <lineage>
        <taxon>Bacteria</taxon>
        <taxon>Bacillati</taxon>
        <taxon>Actinomycetota</taxon>
        <taxon>Actinomycetes</taxon>
        <taxon>Nakamurellales</taxon>
        <taxon>Nakamurellaceae</taxon>
        <taxon>Nakamurella</taxon>
    </lineage>
</organism>
<sequence>MPSMSVVNAAPPSVTDLTPMDQVRRQALIKMKLFATGLLVVMAVIFVAAWLLQDRFAWAGYVRAAAEAGMVGGLADWFAVTALFRHPLGLKIPHTAIIPRRKDVIGSSLSEFVATNFLSEQLVREKIAGFGVAQRVGAWLQRPESAKRLVAEGAAAAEKLSDVLADQQVVELLSGMARRKLEELQVGPPLGRIAADIFTRGEHHALVDFLVDRCYLWVRDNYDLVARVVTDRAPSWTPRFLDDIVTDRIYSEVETFARAVRDDPDHDLRKAIDRFLIEFADDLQHDEKTMARAEAIKMRILNNTELGELAGEVWQSAKSALLQELSNPDSSLRRSAQQAVIRFGERLAAGGETAQRVDTWVADAAGYLAANHARAITGIIDETIARWDGPATSRKIELQIGRDLQFIRINGTVVGALAGLAIYTVAEVVLG</sequence>
<dbReference type="GO" id="GO:0005886">
    <property type="term" value="C:plasma membrane"/>
    <property type="evidence" value="ECO:0007669"/>
    <property type="project" value="TreeGrafter"/>
</dbReference>
<dbReference type="EMBL" id="JABEND010000002">
    <property type="protein sequence ID" value="NNG34967.1"/>
    <property type="molecule type" value="Genomic_DNA"/>
</dbReference>
<dbReference type="Pfam" id="PF04286">
    <property type="entry name" value="DUF445"/>
    <property type="match status" value="1"/>
</dbReference>
<gene>
    <name evidence="2" type="ORF">HKD39_04410</name>
</gene>
<evidence type="ECO:0000256" key="1">
    <source>
        <dbReference type="SAM" id="Phobius"/>
    </source>
</evidence>
<comment type="caution">
    <text evidence="2">The sequence shown here is derived from an EMBL/GenBank/DDBJ whole genome shotgun (WGS) entry which is preliminary data.</text>
</comment>
<evidence type="ECO:0000313" key="3">
    <source>
        <dbReference type="Proteomes" id="UP000562984"/>
    </source>
</evidence>
<dbReference type="PANTHER" id="PTHR38442:SF1">
    <property type="entry name" value="INNER MEMBRANE PROTEIN"/>
    <property type="match status" value="1"/>
</dbReference>
<keyword evidence="3" id="KW-1185">Reference proteome</keyword>
<dbReference type="PANTHER" id="PTHR38442">
    <property type="entry name" value="INNER MEMBRANE PROTEIN-RELATED"/>
    <property type="match status" value="1"/>
</dbReference>
<evidence type="ECO:0000313" key="2">
    <source>
        <dbReference type="EMBL" id="NNG34967.1"/>
    </source>
</evidence>
<keyword evidence="1" id="KW-0472">Membrane</keyword>
<protein>
    <submittedName>
        <fullName evidence="2">DUF445 domain-containing protein</fullName>
    </submittedName>
</protein>
<accession>A0A849A4H7</accession>
<keyword evidence="1" id="KW-1133">Transmembrane helix</keyword>
<dbReference type="AlphaFoldDB" id="A0A849A4H7"/>
<name>A0A849A4H7_9ACTN</name>
<proteinExistence type="predicted"/>
<feature type="transmembrane region" description="Helical" evidence="1">
    <location>
        <begin position="33"/>
        <end position="52"/>
    </location>
</feature>
<keyword evidence="1" id="KW-0812">Transmembrane</keyword>
<dbReference type="InterPro" id="IPR007383">
    <property type="entry name" value="DUF445"/>
</dbReference>